<feature type="transmembrane region" description="Helical" evidence="7">
    <location>
        <begin position="406"/>
        <end position="428"/>
    </location>
</feature>
<evidence type="ECO:0000256" key="2">
    <source>
        <dbReference type="ARBA" id="ARBA00022670"/>
    </source>
</evidence>
<feature type="active site" description="Charge relay system" evidence="5">
    <location>
        <position position="328"/>
    </location>
</feature>
<feature type="signal peptide" evidence="8">
    <location>
        <begin position="1"/>
        <end position="18"/>
    </location>
</feature>
<gene>
    <name evidence="10" type="ORF">BCR43DRAFT_359404</name>
</gene>
<dbReference type="PROSITE" id="PS00137">
    <property type="entry name" value="SUBTILASE_HIS"/>
    <property type="match status" value="1"/>
</dbReference>
<dbReference type="InterPro" id="IPR050131">
    <property type="entry name" value="Peptidase_S8_subtilisin-like"/>
</dbReference>
<dbReference type="InterPro" id="IPR023828">
    <property type="entry name" value="Peptidase_S8_Ser-AS"/>
</dbReference>
<evidence type="ECO:0000256" key="7">
    <source>
        <dbReference type="SAM" id="Phobius"/>
    </source>
</evidence>
<reference evidence="10 11" key="1">
    <citation type="submission" date="2016-07" db="EMBL/GenBank/DDBJ databases">
        <title>Pervasive Adenine N6-methylation of Active Genes in Fungi.</title>
        <authorList>
            <consortium name="DOE Joint Genome Institute"/>
            <person name="Mondo S.J."/>
            <person name="Dannebaum R.O."/>
            <person name="Kuo R.C."/>
            <person name="Labutti K."/>
            <person name="Haridas S."/>
            <person name="Kuo A."/>
            <person name="Salamov A."/>
            <person name="Ahrendt S.R."/>
            <person name="Lipzen A."/>
            <person name="Sullivan W."/>
            <person name="Andreopoulos W.B."/>
            <person name="Clum A."/>
            <person name="Lindquist E."/>
            <person name="Daum C."/>
            <person name="Ramamoorthy G.K."/>
            <person name="Gryganskyi A."/>
            <person name="Culley D."/>
            <person name="Magnuson J.K."/>
            <person name="James T.Y."/>
            <person name="O'Malley M.A."/>
            <person name="Stajich J.E."/>
            <person name="Spatafora J.W."/>
            <person name="Visel A."/>
            <person name="Grigoriev I.V."/>
        </authorList>
    </citation>
    <scope>NUCLEOTIDE SEQUENCE [LARGE SCALE GENOMIC DNA]</scope>
    <source>
        <strain evidence="10 11">NRRL 2496</strain>
    </source>
</reference>
<feature type="active site" description="Charge relay system" evidence="5">
    <location>
        <position position="132"/>
    </location>
</feature>
<evidence type="ECO:0000313" key="10">
    <source>
        <dbReference type="EMBL" id="ORY94222.1"/>
    </source>
</evidence>
<dbReference type="PANTHER" id="PTHR43806">
    <property type="entry name" value="PEPTIDASE S8"/>
    <property type="match status" value="1"/>
</dbReference>
<dbReference type="PRINTS" id="PR00723">
    <property type="entry name" value="SUBTILISIN"/>
</dbReference>
<dbReference type="CDD" id="cd04077">
    <property type="entry name" value="Peptidases_S8_PCSK9_ProteinaseK_like"/>
    <property type="match status" value="1"/>
</dbReference>
<dbReference type="GO" id="GO:0005615">
    <property type="term" value="C:extracellular space"/>
    <property type="evidence" value="ECO:0007669"/>
    <property type="project" value="TreeGrafter"/>
</dbReference>
<dbReference type="InterPro" id="IPR023827">
    <property type="entry name" value="Peptidase_S8_Asp-AS"/>
</dbReference>
<organism evidence="10 11">
    <name type="scientific">Syncephalastrum racemosum</name>
    <name type="common">Filamentous fungus</name>
    <dbReference type="NCBI Taxonomy" id="13706"/>
    <lineage>
        <taxon>Eukaryota</taxon>
        <taxon>Fungi</taxon>
        <taxon>Fungi incertae sedis</taxon>
        <taxon>Mucoromycota</taxon>
        <taxon>Mucoromycotina</taxon>
        <taxon>Mucoromycetes</taxon>
        <taxon>Mucorales</taxon>
        <taxon>Syncephalastraceae</taxon>
        <taxon>Syncephalastrum</taxon>
    </lineage>
</organism>
<keyword evidence="7" id="KW-0812">Transmembrane</keyword>
<feature type="domain" description="Peptidase S8/S53" evidence="9">
    <location>
        <begin position="123"/>
        <end position="373"/>
    </location>
</feature>
<evidence type="ECO:0000256" key="6">
    <source>
        <dbReference type="RuleBase" id="RU003355"/>
    </source>
</evidence>
<dbReference type="Proteomes" id="UP000242180">
    <property type="component" value="Unassembled WGS sequence"/>
</dbReference>
<dbReference type="PROSITE" id="PS00136">
    <property type="entry name" value="SUBTILASE_ASP"/>
    <property type="match status" value="1"/>
</dbReference>
<dbReference type="GO" id="GO:0006508">
    <property type="term" value="P:proteolysis"/>
    <property type="evidence" value="ECO:0007669"/>
    <property type="project" value="UniProtKB-KW"/>
</dbReference>
<dbReference type="EMBL" id="MCGN01000008">
    <property type="protein sequence ID" value="ORY94222.1"/>
    <property type="molecule type" value="Genomic_DNA"/>
</dbReference>
<comment type="similarity">
    <text evidence="1 5 6">Belongs to the peptidase S8 family.</text>
</comment>
<dbReference type="PROSITE" id="PS51892">
    <property type="entry name" value="SUBTILASE"/>
    <property type="match status" value="1"/>
</dbReference>
<dbReference type="STRING" id="13706.A0A1X2H6X3"/>
<keyword evidence="8" id="KW-0732">Signal</keyword>
<name>A0A1X2H6X3_SYNRA</name>
<feature type="active site" description="Charge relay system" evidence="5">
    <location>
        <position position="164"/>
    </location>
</feature>
<comment type="caution">
    <text evidence="10">The sequence shown here is derived from an EMBL/GenBank/DDBJ whole genome shotgun (WGS) entry which is preliminary data.</text>
</comment>
<protein>
    <submittedName>
        <fullName evidence="10">Peptidase S8/S53 domain-containing protein</fullName>
    </submittedName>
</protein>
<keyword evidence="3 5" id="KW-0378">Hydrolase</keyword>
<evidence type="ECO:0000256" key="3">
    <source>
        <dbReference type="ARBA" id="ARBA00022801"/>
    </source>
</evidence>
<evidence type="ECO:0000256" key="1">
    <source>
        <dbReference type="ARBA" id="ARBA00011073"/>
    </source>
</evidence>
<evidence type="ECO:0000259" key="9">
    <source>
        <dbReference type="Pfam" id="PF00082"/>
    </source>
</evidence>
<dbReference type="FunFam" id="3.40.50.200:FF:000014">
    <property type="entry name" value="Proteinase K"/>
    <property type="match status" value="1"/>
</dbReference>
<sequence length="431" mass="45823">MRVAFGAVCLLFCFIVHARTERAIGILETQPSHTLVQSLGADVISLGNAHFVLWEKTRAGAAPLFEKYHHPSQFSLHDDARVSIEQVVERVAIQYNLQSWGLARISQRQLPLQDAFAFPVTAGEGIEVYVLDTGVNINHVDLGGRAQWGINTVQGSQNRDINGHGTTVAGVIAGTEFGVAKRARIIAVKALNDEGGGTLSDILYALDYINSRAATRNRTMSVVNLSIGTERNDVLSRAVDELANTGIVTVVAAGNGDYERNNRREDACNFSPANAANAITVGATDQNDVLASFSTIGRCVDLFAPGVDVETIASSPGNNTTVATSGTSLSAPHVAGVAALILSEENATTVGHYAVKQRLLQTATRNVLSRVYGSPNRLLFAEFDTTANNGSGVPSPGGNSSATARLTLDGICLLSCLIFNLCIIPFLFHYA</sequence>
<dbReference type="GO" id="GO:0004252">
    <property type="term" value="F:serine-type endopeptidase activity"/>
    <property type="evidence" value="ECO:0007669"/>
    <property type="project" value="UniProtKB-UniRule"/>
</dbReference>
<dbReference type="InterPro" id="IPR015500">
    <property type="entry name" value="Peptidase_S8_subtilisin-rel"/>
</dbReference>
<dbReference type="OMA" id="FSAYASC"/>
<evidence type="ECO:0000313" key="11">
    <source>
        <dbReference type="Proteomes" id="UP000242180"/>
    </source>
</evidence>
<dbReference type="InterPro" id="IPR000209">
    <property type="entry name" value="Peptidase_S8/S53_dom"/>
</dbReference>
<keyword evidence="4 5" id="KW-0720">Serine protease</keyword>
<accession>A0A1X2H6X3</accession>
<keyword evidence="7" id="KW-0472">Membrane</keyword>
<dbReference type="InterPro" id="IPR022398">
    <property type="entry name" value="Peptidase_S8_His-AS"/>
</dbReference>
<evidence type="ECO:0000256" key="8">
    <source>
        <dbReference type="SAM" id="SignalP"/>
    </source>
</evidence>
<dbReference type="AlphaFoldDB" id="A0A1X2H6X3"/>
<evidence type="ECO:0000256" key="5">
    <source>
        <dbReference type="PROSITE-ProRule" id="PRU01240"/>
    </source>
</evidence>
<keyword evidence="2 5" id="KW-0645">Protease</keyword>
<dbReference type="OrthoDB" id="2284903at2759"/>
<dbReference type="InterPro" id="IPR034193">
    <property type="entry name" value="PCSK9_ProteinaseK-like"/>
</dbReference>
<dbReference type="Gene3D" id="3.40.50.200">
    <property type="entry name" value="Peptidase S8/S53 domain"/>
    <property type="match status" value="1"/>
</dbReference>
<keyword evidence="11" id="KW-1185">Reference proteome</keyword>
<dbReference type="Pfam" id="PF00082">
    <property type="entry name" value="Peptidase_S8"/>
    <property type="match status" value="1"/>
</dbReference>
<proteinExistence type="inferred from homology"/>
<dbReference type="PROSITE" id="PS00138">
    <property type="entry name" value="SUBTILASE_SER"/>
    <property type="match status" value="1"/>
</dbReference>
<dbReference type="InterPro" id="IPR036852">
    <property type="entry name" value="Peptidase_S8/S53_dom_sf"/>
</dbReference>
<feature type="chain" id="PRO_5012416995" evidence="8">
    <location>
        <begin position="19"/>
        <end position="431"/>
    </location>
</feature>
<dbReference type="SUPFAM" id="SSF52743">
    <property type="entry name" value="Subtilisin-like"/>
    <property type="match status" value="1"/>
</dbReference>
<dbReference type="PANTHER" id="PTHR43806:SF11">
    <property type="entry name" value="CEREVISIN-RELATED"/>
    <property type="match status" value="1"/>
</dbReference>
<evidence type="ECO:0000256" key="4">
    <source>
        <dbReference type="ARBA" id="ARBA00022825"/>
    </source>
</evidence>
<dbReference type="InParanoid" id="A0A1X2H6X3"/>
<keyword evidence="7" id="KW-1133">Transmembrane helix</keyword>